<dbReference type="InParanoid" id="K3WSF4"/>
<dbReference type="EnsemblProtists" id="PYU1_T007898">
    <property type="protein sequence ID" value="PYU1_T007898"/>
    <property type="gene ID" value="PYU1_G007882"/>
</dbReference>
<dbReference type="HOGENOM" id="CLU_1247543_0_0_1"/>
<sequence length="222" mass="25902">MHVTPTPKKPNKFENFCQRNKVGRHLLGPEGILTLNSKHYEWIYVVMEVAQIVSQVFQAYRLSHLIDRVWINRCYVAIVVSFCWTMPLLHRFLRYSTMKHIMCLPADVFLNICYSIVLSLVIFIPYIYEYEPDQYSFNLPFLYGDEIFGKLVLENQLIFAISLLDFCAKFIPQVSAYLSLRSISILVEKNSNCPKLNSFRLLQALLKFFPIDLESVAINTTV</sequence>
<keyword evidence="3" id="KW-1185">Reference proteome</keyword>
<proteinExistence type="predicted"/>
<dbReference type="VEuPathDB" id="FungiDB:PYU1_G007882"/>
<name>K3WSF4_GLOUD</name>
<reference evidence="3" key="1">
    <citation type="journal article" date="2010" name="Genome Biol.">
        <title>Genome sequence of the necrotrophic plant pathogen Pythium ultimum reveals original pathogenicity mechanisms and effector repertoire.</title>
        <authorList>
            <person name="Levesque C.A."/>
            <person name="Brouwer H."/>
            <person name="Cano L."/>
            <person name="Hamilton J.P."/>
            <person name="Holt C."/>
            <person name="Huitema E."/>
            <person name="Raffaele S."/>
            <person name="Robideau G.P."/>
            <person name="Thines M."/>
            <person name="Win J."/>
            <person name="Zerillo M.M."/>
            <person name="Beakes G.W."/>
            <person name="Boore J.L."/>
            <person name="Busam D."/>
            <person name="Dumas B."/>
            <person name="Ferriera S."/>
            <person name="Fuerstenberg S.I."/>
            <person name="Gachon C.M."/>
            <person name="Gaulin E."/>
            <person name="Govers F."/>
            <person name="Grenville-Briggs L."/>
            <person name="Horner N."/>
            <person name="Hostetler J."/>
            <person name="Jiang R.H."/>
            <person name="Johnson J."/>
            <person name="Krajaejun T."/>
            <person name="Lin H."/>
            <person name="Meijer H.J."/>
            <person name="Moore B."/>
            <person name="Morris P."/>
            <person name="Phuntmart V."/>
            <person name="Puiu D."/>
            <person name="Shetty J."/>
            <person name="Stajich J.E."/>
            <person name="Tripathy S."/>
            <person name="Wawra S."/>
            <person name="van West P."/>
            <person name="Whitty B.R."/>
            <person name="Coutinho P.M."/>
            <person name="Henrissat B."/>
            <person name="Martin F."/>
            <person name="Thomas P.D."/>
            <person name="Tyler B.M."/>
            <person name="De Vries R.P."/>
            <person name="Kamoun S."/>
            <person name="Yandell M."/>
            <person name="Tisserat N."/>
            <person name="Buell C.R."/>
        </authorList>
    </citation>
    <scope>NUCLEOTIDE SEQUENCE</scope>
    <source>
        <strain evidence="3">DAOM:BR144</strain>
    </source>
</reference>
<reference evidence="3" key="2">
    <citation type="submission" date="2010-04" db="EMBL/GenBank/DDBJ databases">
        <authorList>
            <person name="Buell R."/>
            <person name="Hamilton J."/>
            <person name="Hostetler J."/>
        </authorList>
    </citation>
    <scope>NUCLEOTIDE SEQUENCE [LARGE SCALE GENOMIC DNA]</scope>
    <source>
        <strain evidence="3">DAOM:BR144</strain>
    </source>
</reference>
<keyword evidence="1" id="KW-0812">Transmembrane</keyword>
<reference evidence="2" key="3">
    <citation type="submission" date="2015-02" db="UniProtKB">
        <authorList>
            <consortium name="EnsemblProtists"/>
        </authorList>
    </citation>
    <scope>IDENTIFICATION</scope>
    <source>
        <strain evidence="2">DAOM BR144</strain>
    </source>
</reference>
<evidence type="ECO:0000256" key="1">
    <source>
        <dbReference type="SAM" id="Phobius"/>
    </source>
</evidence>
<organism evidence="2 3">
    <name type="scientific">Globisporangium ultimum (strain ATCC 200006 / CBS 805.95 / DAOM BR144)</name>
    <name type="common">Pythium ultimum</name>
    <dbReference type="NCBI Taxonomy" id="431595"/>
    <lineage>
        <taxon>Eukaryota</taxon>
        <taxon>Sar</taxon>
        <taxon>Stramenopiles</taxon>
        <taxon>Oomycota</taxon>
        <taxon>Peronosporomycetes</taxon>
        <taxon>Pythiales</taxon>
        <taxon>Pythiaceae</taxon>
        <taxon>Globisporangium</taxon>
    </lineage>
</organism>
<dbReference type="EMBL" id="GL376617">
    <property type="status" value="NOT_ANNOTATED_CDS"/>
    <property type="molecule type" value="Genomic_DNA"/>
</dbReference>
<dbReference type="eggNOG" id="ENOG502SJXN">
    <property type="taxonomic scope" value="Eukaryota"/>
</dbReference>
<evidence type="ECO:0000313" key="2">
    <source>
        <dbReference type="EnsemblProtists" id="PYU1_T007898"/>
    </source>
</evidence>
<keyword evidence="1" id="KW-1133">Transmembrane helix</keyword>
<dbReference type="Proteomes" id="UP000019132">
    <property type="component" value="Unassembled WGS sequence"/>
</dbReference>
<keyword evidence="1" id="KW-0472">Membrane</keyword>
<evidence type="ECO:0000313" key="3">
    <source>
        <dbReference type="Proteomes" id="UP000019132"/>
    </source>
</evidence>
<dbReference type="AlphaFoldDB" id="K3WSF4"/>
<protein>
    <submittedName>
        <fullName evidence="2">Uncharacterized protein</fullName>
    </submittedName>
</protein>
<feature type="transmembrane region" description="Helical" evidence="1">
    <location>
        <begin position="70"/>
        <end position="89"/>
    </location>
</feature>
<feature type="transmembrane region" description="Helical" evidence="1">
    <location>
        <begin position="109"/>
        <end position="128"/>
    </location>
</feature>
<accession>K3WSF4</accession>